<comment type="similarity">
    <text evidence="2">Belongs to the histone deacetylase family. HD type 2 subfamily.</text>
</comment>
<dbReference type="InterPro" id="IPR023801">
    <property type="entry name" value="His_deacetylse_dom"/>
</dbReference>
<evidence type="ECO:0000256" key="7">
    <source>
        <dbReference type="ARBA" id="ARBA00023015"/>
    </source>
</evidence>
<keyword evidence="6" id="KW-0156">Chromatin regulator</keyword>
<evidence type="ECO:0000313" key="14">
    <source>
        <dbReference type="Proteomes" id="UP000494206"/>
    </source>
</evidence>
<dbReference type="InterPro" id="IPR037138">
    <property type="entry name" value="His_deacetylse_dom_sf"/>
</dbReference>
<dbReference type="Proteomes" id="UP000494206">
    <property type="component" value="Unassembled WGS sequence"/>
</dbReference>
<keyword evidence="9" id="KW-0539">Nucleus</keyword>
<dbReference type="Gene3D" id="3.40.800.20">
    <property type="entry name" value="Histone deacetylase domain"/>
    <property type="match status" value="2"/>
</dbReference>
<protein>
    <recommendedName>
        <fullName evidence="3">histone deacetylase</fullName>
        <ecNumber evidence="3">3.5.1.98</ecNumber>
    </recommendedName>
</protein>
<dbReference type="InterPro" id="IPR000286">
    <property type="entry name" value="HDACs"/>
</dbReference>
<keyword evidence="5" id="KW-0378">Hydrolase</keyword>
<dbReference type="OrthoDB" id="424012at2759"/>
<sequence length="535" mass="60860">MKIELPLAARQSNRRGSSHGEETADDRQWQMIVNVVKCGFCKMDLRKGAENPRYAVNNTIVGFNTSQEKHRNTINEYHPESSDRIKCIKKVFEDSNLLEKCKVLTDFPELDTRKLHEIHTKEYIEKLQIVKHLEQTEINSFCSEFDSVFMTQETVEAAKEGVACVRELAYQIAIGEATNGFAVVRPPGHHADEKEACGFCIFNNVAQAASVALECGAKRVLIVDLDVHHGQGTQRIFYEDKRVLYFSIHRYQHGTYWPHLPESDFDHIGKDEGLYYNANVPLNETGCGDSDYLAIFFNVLLPMAIQFNPHFVIVSAGFDSLQGDPIGQMNLTPDGYSHLIHHLKLLAQGRLLLVLEGGYNHEVSAVAAHRCLRVLLGKSPYPIDVSNPPKKSVINSCLSSISVLQNIDLETRIYINGGHENHFDDDDDDHPENPERIPRIIRQLQKSELIHCCTEVNCDRVATDNEILLVHTQEMLENLKRTKFMSKEQLGEQMRDHDSIFFTNETFDVATKTVGTVLQNPLTKFPYYNSLRLFD</sequence>
<keyword evidence="14" id="KW-1185">Reference proteome</keyword>
<dbReference type="GO" id="GO:0141221">
    <property type="term" value="F:histone deacetylase activity, hydrolytic mechanism"/>
    <property type="evidence" value="ECO:0007669"/>
    <property type="project" value="UniProtKB-EC"/>
</dbReference>
<evidence type="ECO:0000256" key="1">
    <source>
        <dbReference type="ARBA" id="ARBA00004123"/>
    </source>
</evidence>
<reference evidence="13 14" key="1">
    <citation type="submission" date="2020-04" db="EMBL/GenBank/DDBJ databases">
        <authorList>
            <person name="Laetsch R D."/>
            <person name="Stevens L."/>
            <person name="Kumar S."/>
            <person name="Blaxter L. M."/>
        </authorList>
    </citation>
    <scope>NUCLEOTIDE SEQUENCE [LARGE SCALE GENOMIC DNA]</scope>
</reference>
<dbReference type="PRINTS" id="PR01270">
    <property type="entry name" value="HDASUPER"/>
</dbReference>
<evidence type="ECO:0000256" key="11">
    <source>
        <dbReference type="SAM" id="MobiDB-lite"/>
    </source>
</evidence>
<feature type="domain" description="Histone deacetylase" evidence="12">
    <location>
        <begin position="78"/>
        <end position="374"/>
    </location>
</feature>
<evidence type="ECO:0000256" key="6">
    <source>
        <dbReference type="ARBA" id="ARBA00022853"/>
    </source>
</evidence>
<evidence type="ECO:0000256" key="3">
    <source>
        <dbReference type="ARBA" id="ARBA00012111"/>
    </source>
</evidence>
<evidence type="ECO:0000256" key="10">
    <source>
        <dbReference type="ARBA" id="ARBA00048287"/>
    </source>
</evidence>
<keyword evidence="7" id="KW-0805">Transcription regulation</keyword>
<gene>
    <name evidence="13" type="ORF">CBOVIS_LOCUS8075</name>
</gene>
<dbReference type="AlphaFoldDB" id="A0A8S1F0I0"/>
<comment type="subcellular location">
    <subcellularLocation>
        <location evidence="1">Nucleus</location>
    </subcellularLocation>
</comment>
<evidence type="ECO:0000256" key="2">
    <source>
        <dbReference type="ARBA" id="ARBA00007738"/>
    </source>
</evidence>
<evidence type="ECO:0000256" key="8">
    <source>
        <dbReference type="ARBA" id="ARBA00023163"/>
    </source>
</evidence>
<dbReference type="Pfam" id="PF00850">
    <property type="entry name" value="Hist_deacetyl"/>
    <property type="match status" value="2"/>
</dbReference>
<proteinExistence type="inferred from homology"/>
<comment type="caution">
    <text evidence="13">The sequence shown here is derived from an EMBL/GenBank/DDBJ whole genome shotgun (WGS) entry which is preliminary data.</text>
</comment>
<dbReference type="PANTHER" id="PTHR10625">
    <property type="entry name" value="HISTONE DEACETYLASE HDAC1-RELATED"/>
    <property type="match status" value="1"/>
</dbReference>
<dbReference type="GO" id="GO:0040029">
    <property type="term" value="P:epigenetic regulation of gene expression"/>
    <property type="evidence" value="ECO:0007669"/>
    <property type="project" value="TreeGrafter"/>
</dbReference>
<evidence type="ECO:0000256" key="9">
    <source>
        <dbReference type="ARBA" id="ARBA00023242"/>
    </source>
</evidence>
<accession>A0A8S1F0I0</accession>
<comment type="catalytic activity">
    <reaction evidence="10">
        <text>N(6)-acetyl-L-lysyl-[histone] + H2O = L-lysyl-[histone] + acetate</text>
        <dbReference type="Rhea" id="RHEA:58196"/>
        <dbReference type="Rhea" id="RHEA-COMP:9845"/>
        <dbReference type="Rhea" id="RHEA-COMP:11338"/>
        <dbReference type="ChEBI" id="CHEBI:15377"/>
        <dbReference type="ChEBI" id="CHEBI:29969"/>
        <dbReference type="ChEBI" id="CHEBI:30089"/>
        <dbReference type="ChEBI" id="CHEBI:61930"/>
        <dbReference type="EC" id="3.5.1.98"/>
    </reaction>
</comment>
<dbReference type="PANTHER" id="PTHR10625:SF5">
    <property type="entry name" value="HISTONE DEACETYLASE"/>
    <property type="match status" value="1"/>
</dbReference>
<feature type="domain" description="Histone deacetylase" evidence="12">
    <location>
        <begin position="430"/>
        <end position="519"/>
    </location>
</feature>
<evidence type="ECO:0000259" key="12">
    <source>
        <dbReference type="Pfam" id="PF00850"/>
    </source>
</evidence>
<dbReference type="GO" id="GO:0000118">
    <property type="term" value="C:histone deacetylase complex"/>
    <property type="evidence" value="ECO:0007669"/>
    <property type="project" value="TreeGrafter"/>
</dbReference>
<name>A0A8S1F0I0_9PELO</name>
<evidence type="ECO:0000256" key="4">
    <source>
        <dbReference type="ARBA" id="ARBA00022491"/>
    </source>
</evidence>
<dbReference type="EC" id="3.5.1.98" evidence="3"/>
<evidence type="ECO:0000256" key="5">
    <source>
        <dbReference type="ARBA" id="ARBA00022801"/>
    </source>
</evidence>
<dbReference type="EMBL" id="CADEPM010000005">
    <property type="protein sequence ID" value="CAB3405936.1"/>
    <property type="molecule type" value="Genomic_DNA"/>
</dbReference>
<feature type="region of interest" description="Disordered" evidence="11">
    <location>
        <begin position="1"/>
        <end position="24"/>
    </location>
</feature>
<evidence type="ECO:0000313" key="13">
    <source>
        <dbReference type="EMBL" id="CAB3405936.1"/>
    </source>
</evidence>
<keyword evidence="8" id="KW-0804">Transcription</keyword>
<keyword evidence="4" id="KW-0678">Repressor</keyword>
<dbReference type="SUPFAM" id="SSF52768">
    <property type="entry name" value="Arginase/deacetylase"/>
    <property type="match status" value="2"/>
</dbReference>
<dbReference type="InterPro" id="IPR023696">
    <property type="entry name" value="Ureohydrolase_dom_sf"/>
</dbReference>
<organism evidence="13 14">
    <name type="scientific">Caenorhabditis bovis</name>
    <dbReference type="NCBI Taxonomy" id="2654633"/>
    <lineage>
        <taxon>Eukaryota</taxon>
        <taxon>Metazoa</taxon>
        <taxon>Ecdysozoa</taxon>
        <taxon>Nematoda</taxon>
        <taxon>Chromadorea</taxon>
        <taxon>Rhabditida</taxon>
        <taxon>Rhabditina</taxon>
        <taxon>Rhabditomorpha</taxon>
        <taxon>Rhabditoidea</taxon>
        <taxon>Rhabditidae</taxon>
        <taxon>Peloderinae</taxon>
        <taxon>Caenorhabditis</taxon>
    </lineage>
</organism>